<protein>
    <submittedName>
        <fullName evidence="7">Tetratricopeptide repeat protein</fullName>
    </submittedName>
</protein>
<keyword evidence="3 4" id="KW-0802">TPR repeat</keyword>
<dbReference type="GO" id="GO:0005886">
    <property type="term" value="C:plasma membrane"/>
    <property type="evidence" value="ECO:0007669"/>
    <property type="project" value="TreeGrafter"/>
</dbReference>
<dbReference type="OrthoDB" id="9776053at2"/>
<dbReference type="PANTHER" id="PTHR47870:SF1">
    <property type="entry name" value="CYTOCHROME C-TYPE BIOGENESIS PROTEIN CCMH"/>
    <property type="match status" value="1"/>
</dbReference>
<organism evidence="7 8">
    <name type="scientific">Aliikangiella marina</name>
    <dbReference type="NCBI Taxonomy" id="1712262"/>
    <lineage>
        <taxon>Bacteria</taxon>
        <taxon>Pseudomonadati</taxon>
        <taxon>Pseudomonadota</taxon>
        <taxon>Gammaproteobacteria</taxon>
        <taxon>Oceanospirillales</taxon>
        <taxon>Pleioneaceae</taxon>
        <taxon>Aliikangiella</taxon>
    </lineage>
</organism>
<dbReference type="Gene3D" id="1.25.40.10">
    <property type="entry name" value="Tetratricopeptide repeat domain"/>
    <property type="match status" value="1"/>
</dbReference>
<keyword evidence="5" id="KW-0472">Membrane</keyword>
<feature type="transmembrane region" description="Helical" evidence="5">
    <location>
        <begin position="6"/>
        <end position="24"/>
    </location>
</feature>
<feature type="domain" description="Cytochrome c-type biogenesis protein H TPR" evidence="6">
    <location>
        <begin position="90"/>
        <end position="209"/>
    </location>
</feature>
<keyword evidence="5" id="KW-0812">Transmembrane</keyword>
<dbReference type="InterPro" id="IPR056413">
    <property type="entry name" value="TPR_CcmH_CycH"/>
</dbReference>
<keyword evidence="8" id="KW-1185">Reference proteome</keyword>
<evidence type="ECO:0000256" key="4">
    <source>
        <dbReference type="PROSITE-ProRule" id="PRU00339"/>
    </source>
</evidence>
<sequence>MTSLIISILLISVFAAGFIFYYTMRRPAKEDFSSDGLKLDSQYQLLLPLIAIVFAALTYYLWPTLDKQMDWEKVKLESETLKLSGDPRQVNMSMQDFILSLRTQAFENPKRGDLWFELGGAYLRLNMEDAALASWQRAIQIEENPDWMVAKAQILGAKSEAESRQKAIKLLQRALAKAPSHQGALLTLGFTYLRGQQYEGAIAVWERFRDLPGLSQRSKQFIQQQINQAKALVANRAQ</sequence>
<dbReference type="Pfam" id="PF23914">
    <property type="entry name" value="TPR_CcmH_CycH"/>
    <property type="match status" value="1"/>
</dbReference>
<dbReference type="RefSeq" id="WP_142943831.1">
    <property type="nucleotide sequence ID" value="NZ_VIKR01000006.1"/>
</dbReference>
<evidence type="ECO:0000313" key="8">
    <source>
        <dbReference type="Proteomes" id="UP000317839"/>
    </source>
</evidence>
<keyword evidence="2" id="KW-0201">Cytochrome c-type biogenesis</keyword>
<comment type="caution">
    <text evidence="7">The sequence shown here is derived from an EMBL/GenBank/DDBJ whole genome shotgun (WGS) entry which is preliminary data.</text>
</comment>
<dbReference type="GO" id="GO:0017004">
    <property type="term" value="P:cytochrome complex assembly"/>
    <property type="evidence" value="ECO:0007669"/>
    <property type="project" value="UniProtKB-KW"/>
</dbReference>
<dbReference type="InterPro" id="IPR011990">
    <property type="entry name" value="TPR-like_helical_dom_sf"/>
</dbReference>
<keyword evidence="1" id="KW-0677">Repeat</keyword>
<name>A0A545T2J9_9GAMM</name>
<evidence type="ECO:0000256" key="3">
    <source>
        <dbReference type="ARBA" id="ARBA00022803"/>
    </source>
</evidence>
<dbReference type="SUPFAM" id="SSF48452">
    <property type="entry name" value="TPR-like"/>
    <property type="match status" value="1"/>
</dbReference>
<evidence type="ECO:0000313" key="7">
    <source>
        <dbReference type="EMBL" id="TQV71432.1"/>
    </source>
</evidence>
<proteinExistence type="predicted"/>
<dbReference type="EMBL" id="VIKR01000006">
    <property type="protein sequence ID" value="TQV71432.1"/>
    <property type="molecule type" value="Genomic_DNA"/>
</dbReference>
<dbReference type="InterPro" id="IPR019734">
    <property type="entry name" value="TPR_rpt"/>
</dbReference>
<evidence type="ECO:0000256" key="2">
    <source>
        <dbReference type="ARBA" id="ARBA00022748"/>
    </source>
</evidence>
<feature type="repeat" description="TPR" evidence="4">
    <location>
        <begin position="112"/>
        <end position="145"/>
    </location>
</feature>
<evidence type="ECO:0000256" key="1">
    <source>
        <dbReference type="ARBA" id="ARBA00022737"/>
    </source>
</evidence>
<evidence type="ECO:0000259" key="6">
    <source>
        <dbReference type="Pfam" id="PF23914"/>
    </source>
</evidence>
<reference evidence="7 8" key="1">
    <citation type="submission" date="2019-06" db="EMBL/GenBank/DDBJ databases">
        <title>Draft genome of Aliikangiella marina GYP-15.</title>
        <authorList>
            <person name="Wang G."/>
        </authorList>
    </citation>
    <scope>NUCLEOTIDE SEQUENCE [LARGE SCALE GENOMIC DNA]</scope>
    <source>
        <strain evidence="7 8">GYP-15</strain>
    </source>
</reference>
<dbReference type="PANTHER" id="PTHR47870">
    <property type="entry name" value="CYTOCHROME C-TYPE BIOGENESIS PROTEIN CCMH"/>
    <property type="match status" value="1"/>
</dbReference>
<keyword evidence="5" id="KW-1133">Transmembrane helix</keyword>
<feature type="transmembrane region" description="Helical" evidence="5">
    <location>
        <begin position="45"/>
        <end position="62"/>
    </location>
</feature>
<gene>
    <name evidence="7" type="ORF">FLL45_19960</name>
</gene>
<dbReference type="InterPro" id="IPR051263">
    <property type="entry name" value="C-type_cytochrome_biogenesis"/>
</dbReference>
<dbReference type="PROSITE" id="PS50005">
    <property type="entry name" value="TPR"/>
    <property type="match status" value="1"/>
</dbReference>
<evidence type="ECO:0000256" key="5">
    <source>
        <dbReference type="SAM" id="Phobius"/>
    </source>
</evidence>
<accession>A0A545T2J9</accession>
<dbReference type="AlphaFoldDB" id="A0A545T2J9"/>
<dbReference type="Proteomes" id="UP000317839">
    <property type="component" value="Unassembled WGS sequence"/>
</dbReference>